<organism evidence="1 2">
    <name type="scientific">Vibrio panuliri</name>
    <dbReference type="NCBI Taxonomy" id="1381081"/>
    <lineage>
        <taxon>Bacteria</taxon>
        <taxon>Pseudomonadati</taxon>
        <taxon>Pseudomonadota</taxon>
        <taxon>Gammaproteobacteria</taxon>
        <taxon>Vibrionales</taxon>
        <taxon>Vibrionaceae</taxon>
        <taxon>Vibrio</taxon>
    </lineage>
</organism>
<evidence type="ECO:0000313" key="2">
    <source>
        <dbReference type="Proteomes" id="UP000186313"/>
    </source>
</evidence>
<dbReference type="EMBL" id="MJMJ01000001">
    <property type="protein sequence ID" value="OLQ93539.1"/>
    <property type="molecule type" value="Genomic_DNA"/>
</dbReference>
<accession>A0A1Q9HRP5</accession>
<dbReference type="RefSeq" id="WP_075706176.1">
    <property type="nucleotide sequence ID" value="NZ_MJMJ01000001.1"/>
</dbReference>
<name>A0A1Q9HRP5_9VIBR</name>
<gene>
    <name evidence="1" type="ORF">BIY22_03340</name>
</gene>
<evidence type="ECO:0000313" key="1">
    <source>
        <dbReference type="EMBL" id="OLQ93539.1"/>
    </source>
</evidence>
<reference evidence="1 2" key="1">
    <citation type="submission" date="2016-09" db="EMBL/GenBank/DDBJ databases">
        <title>Genomic Taxonomy of the Vibrionaceae.</title>
        <authorList>
            <person name="Gonzalez-Castillo A."/>
            <person name="Gomez-Gil B."/>
            <person name="Enciso-Ibarra K."/>
        </authorList>
    </citation>
    <scope>NUCLEOTIDE SEQUENCE [LARGE SCALE GENOMIC DNA]</scope>
    <source>
        <strain evidence="1 2">CAIM 703</strain>
    </source>
</reference>
<protein>
    <submittedName>
        <fullName evidence="1">Uncharacterized protein</fullName>
    </submittedName>
</protein>
<proteinExistence type="predicted"/>
<comment type="caution">
    <text evidence="1">The sequence shown here is derived from an EMBL/GenBank/DDBJ whole genome shotgun (WGS) entry which is preliminary data.</text>
</comment>
<dbReference type="AlphaFoldDB" id="A0A1Q9HRP5"/>
<dbReference type="STRING" id="1381081.BIY22_03340"/>
<sequence length="121" mass="14064">MKKLNKTNFMTIYFRGSDNLKNRMLVTLEADTLNNRIDVSLSEFNDSFSVAVNFTDPTLTNNIIRNILNPITILHLPNAGAKNTRERWSTPLSDWLFEIAEHLEAEQDDLDELLYQLDFEE</sequence>
<dbReference type="Proteomes" id="UP000186313">
    <property type="component" value="Unassembled WGS sequence"/>
</dbReference>